<dbReference type="InterPro" id="IPR024320">
    <property type="entry name" value="LPG_synthase_C"/>
</dbReference>
<reference evidence="8 9" key="1">
    <citation type="submission" date="2018-10" db="EMBL/GenBank/DDBJ databases">
        <title>Genomic Encyclopedia of Type Strains, Phase IV (KMG-IV): sequencing the most valuable type-strain genomes for metagenomic binning, comparative biology and taxonomic classification.</title>
        <authorList>
            <person name="Goeker M."/>
        </authorList>
    </citation>
    <scope>NUCLEOTIDE SEQUENCE [LARGE SCALE GENOMIC DNA]</scope>
    <source>
        <strain evidence="8 9">DSM 25586</strain>
    </source>
</reference>
<evidence type="ECO:0000256" key="4">
    <source>
        <dbReference type="ARBA" id="ARBA00022989"/>
    </source>
</evidence>
<dbReference type="GO" id="GO:0005886">
    <property type="term" value="C:plasma membrane"/>
    <property type="evidence" value="ECO:0007669"/>
    <property type="project" value="UniProtKB-SubCell"/>
</dbReference>
<feature type="transmembrane region" description="Helical" evidence="6">
    <location>
        <begin position="191"/>
        <end position="208"/>
    </location>
</feature>
<dbReference type="OrthoDB" id="594838at2"/>
<dbReference type="SUPFAM" id="SSF144091">
    <property type="entry name" value="Rhomboid-like"/>
    <property type="match status" value="1"/>
</dbReference>
<keyword evidence="5 6" id="KW-0472">Membrane</keyword>
<dbReference type="GO" id="GO:0055091">
    <property type="term" value="P:phospholipid homeostasis"/>
    <property type="evidence" value="ECO:0007669"/>
    <property type="project" value="TreeGrafter"/>
</dbReference>
<dbReference type="PANTHER" id="PTHR34697">
    <property type="entry name" value="PHOSPHATIDYLGLYCEROL LYSYLTRANSFERASE"/>
    <property type="match status" value="1"/>
</dbReference>
<dbReference type="AlphaFoldDB" id="A0A495FL59"/>
<dbReference type="EMBL" id="RBIR01000001">
    <property type="protein sequence ID" value="RKR29970.1"/>
    <property type="molecule type" value="Genomic_DNA"/>
</dbReference>
<feature type="transmembrane region" description="Helical" evidence="6">
    <location>
        <begin position="342"/>
        <end position="367"/>
    </location>
</feature>
<evidence type="ECO:0000256" key="6">
    <source>
        <dbReference type="SAM" id="Phobius"/>
    </source>
</evidence>
<feature type="transmembrane region" description="Helical" evidence="6">
    <location>
        <begin position="485"/>
        <end position="506"/>
    </location>
</feature>
<dbReference type="Pfam" id="PF09924">
    <property type="entry name" value="LPG_synthase_C"/>
    <property type="match status" value="1"/>
</dbReference>
<dbReference type="GO" id="GO:0016755">
    <property type="term" value="F:aminoacyltransferase activity"/>
    <property type="evidence" value="ECO:0007669"/>
    <property type="project" value="TreeGrafter"/>
</dbReference>
<gene>
    <name evidence="8" type="ORF">C8D78_0288</name>
</gene>
<protein>
    <submittedName>
        <fullName evidence="8">Lysylphosphatidylglycerol synthetase-like protein (DUF2156 family)</fullName>
    </submittedName>
</protein>
<evidence type="ECO:0000259" key="7">
    <source>
        <dbReference type="Pfam" id="PF09924"/>
    </source>
</evidence>
<dbReference type="PANTHER" id="PTHR34697:SF2">
    <property type="entry name" value="PHOSPHATIDYLGLYCEROL LYSYLTRANSFERASE"/>
    <property type="match status" value="1"/>
</dbReference>
<evidence type="ECO:0000256" key="2">
    <source>
        <dbReference type="ARBA" id="ARBA00022475"/>
    </source>
</evidence>
<dbReference type="InterPro" id="IPR035952">
    <property type="entry name" value="Rhomboid-like_sf"/>
</dbReference>
<accession>A0A495FL59</accession>
<feature type="transmembrane region" description="Helical" evidence="6">
    <location>
        <begin position="86"/>
        <end position="113"/>
    </location>
</feature>
<evidence type="ECO:0000256" key="3">
    <source>
        <dbReference type="ARBA" id="ARBA00022692"/>
    </source>
</evidence>
<feature type="transmembrane region" description="Helical" evidence="6">
    <location>
        <begin position="164"/>
        <end position="184"/>
    </location>
</feature>
<keyword evidence="2" id="KW-1003">Cell membrane</keyword>
<sequence length="881" mass="93984">MGLSDCPEILKGCIVPESPPVAKPRRFRRRSLVRWLVPVLRGAPVTVSFVVVFWILGLLSSSIVSGPAVQWRANVAATAHSLPSHWWAVLAAAFWARNLLGYVTGTVLVLLVCIPLERQMGSRNFSVAAVVTQVAGMLAAAGFWEATRALMGSWAREMSGLFFLGPSAFICGTAMAATASMGALWRRRIRLALFGLLILLALYSGGFADLGRLGAGAAGALLGPILLGRRPRLVRPVSSKHEGRVLVALLVAVSAVGPVVAGLVPHAVGPLAVLRFLFTDIRPVDPQTLQKICAVPAQHRACEAAHLQLRAGAGAIFMAIVPSFLLLLLAEGLRRGRRFAWAGVLVVQAGLSLLAFTTLVGVLQAAGPNTVAGQLVDASQPGHSTQPLALVVPLLVPVMIFVVVLACRELFPVTAPRGTYTRLALQVLALAGLLSLVYIGGGLVLAPGFTPVPAAADLLADTPDRFLPLGFVGDVPPAFFPETTLAVLLYEGVGIVFWAVTGVLMLKSFVRPSQPRHGDDKERALAILKSGEGSSISWMTTWAGNTYWFSATGRSFVAYRVIAGIALTVGGPVGPGNLTPAVVTEFSEFCRSNGWTPCFYSISAEVRDAASRLGWDSVQVAQETVLPLDSLSFKGKRFQDIRTALNNAAKAGIYAEWVRYPTAGLNLQTQILAISEEWVADRTMPEMGFTLGGVDELNDPEVRCLLAIDAQQHVHAVTSWLPVYRNGRIVGWTLDFMRRRSTGFRPAVEFLIASAAMSFKGEECDFISLSGAPLARVAPALHPDATSPGPAEAAGLGRLLDRLGSALEPVYGFRSLLAFKSKFHPVYVPLFMAYPDSAALPGIGNALTRAYLPDLSLGEGFRILRSILSEHVGSVGRAGRR</sequence>
<feature type="transmembrane region" description="Helical" evidence="6">
    <location>
        <begin position="387"/>
        <end position="411"/>
    </location>
</feature>
<dbReference type="InterPro" id="IPR051211">
    <property type="entry name" value="PG_lysyltransferase"/>
</dbReference>
<feature type="domain" description="Phosphatidylglycerol lysyltransferase C-terminal" evidence="7">
    <location>
        <begin position="529"/>
        <end position="834"/>
    </location>
</feature>
<evidence type="ECO:0000313" key="9">
    <source>
        <dbReference type="Proteomes" id="UP000276055"/>
    </source>
</evidence>
<comment type="caution">
    <text evidence="8">The sequence shown here is derived from an EMBL/GenBank/DDBJ whole genome shotgun (WGS) entry which is preliminary data.</text>
</comment>
<evidence type="ECO:0000313" key="8">
    <source>
        <dbReference type="EMBL" id="RKR29970.1"/>
    </source>
</evidence>
<keyword evidence="4 6" id="KW-1133">Transmembrane helix</keyword>
<proteinExistence type="predicted"/>
<feature type="transmembrane region" description="Helical" evidence="6">
    <location>
        <begin position="32"/>
        <end position="56"/>
    </location>
</feature>
<dbReference type="Proteomes" id="UP000276055">
    <property type="component" value="Unassembled WGS sequence"/>
</dbReference>
<feature type="transmembrane region" description="Helical" evidence="6">
    <location>
        <begin position="245"/>
        <end position="268"/>
    </location>
</feature>
<feature type="transmembrane region" description="Helical" evidence="6">
    <location>
        <begin position="423"/>
        <end position="446"/>
    </location>
</feature>
<keyword evidence="3 6" id="KW-0812">Transmembrane</keyword>
<organism evidence="8 9">
    <name type="scientific">Arthrobacter oryzae</name>
    <dbReference type="NCBI Taxonomy" id="409290"/>
    <lineage>
        <taxon>Bacteria</taxon>
        <taxon>Bacillati</taxon>
        <taxon>Actinomycetota</taxon>
        <taxon>Actinomycetes</taxon>
        <taxon>Micrococcales</taxon>
        <taxon>Micrococcaceae</taxon>
        <taxon>Arthrobacter</taxon>
    </lineage>
</organism>
<evidence type="ECO:0000256" key="1">
    <source>
        <dbReference type="ARBA" id="ARBA00004651"/>
    </source>
</evidence>
<feature type="transmembrane region" description="Helical" evidence="6">
    <location>
        <begin position="125"/>
        <end position="144"/>
    </location>
</feature>
<evidence type="ECO:0000256" key="5">
    <source>
        <dbReference type="ARBA" id="ARBA00023136"/>
    </source>
</evidence>
<feature type="transmembrane region" description="Helical" evidence="6">
    <location>
        <begin position="214"/>
        <end position="233"/>
    </location>
</feature>
<name>A0A495FL59_9MICC</name>
<feature type="transmembrane region" description="Helical" evidence="6">
    <location>
        <begin position="311"/>
        <end position="330"/>
    </location>
</feature>
<comment type="subcellular location">
    <subcellularLocation>
        <location evidence="1">Cell membrane</location>
        <topology evidence="1">Multi-pass membrane protein</topology>
    </subcellularLocation>
</comment>